<dbReference type="EMBL" id="KQ042357">
    <property type="protein sequence ID" value="KKF15510.1"/>
    <property type="molecule type" value="Genomic_DNA"/>
</dbReference>
<dbReference type="GO" id="GO:0005737">
    <property type="term" value="C:cytoplasm"/>
    <property type="evidence" value="ECO:0007669"/>
    <property type="project" value="UniProtKB-SubCell"/>
</dbReference>
<evidence type="ECO:0000313" key="6">
    <source>
        <dbReference type="EMBL" id="KKF15510.1"/>
    </source>
</evidence>
<evidence type="ECO:0000256" key="5">
    <source>
        <dbReference type="SAM" id="MobiDB-lite"/>
    </source>
</evidence>
<dbReference type="PANTHER" id="PTHR12442:SF37">
    <property type="entry name" value="CYTOPLASMIC DYNEIN 1 INTERMEDIATE CHAIN 2"/>
    <property type="match status" value="1"/>
</dbReference>
<evidence type="ECO:0000256" key="1">
    <source>
        <dbReference type="ARBA" id="ARBA00004496"/>
    </source>
</evidence>
<reference evidence="6" key="1">
    <citation type="journal article" date="2015" name="PLoS Genet.">
        <title>Genome Sequencing of the Perciform Fish Larimichthys crocea Provides Insights into Molecular and Genetic Mechanisms of Stress Adaptation.</title>
        <authorList>
            <person name="Ao J."/>
            <person name="Mu Y."/>
            <person name="Xiang L.X."/>
            <person name="Fan D."/>
            <person name="Feng M."/>
            <person name="Zhang S."/>
            <person name="Shi Q."/>
            <person name="Zhu L.Y."/>
            <person name="Li T."/>
            <person name="Ding Y."/>
            <person name="Nie L."/>
            <person name="Li Q."/>
            <person name="Dong W.R."/>
            <person name="Jiang L."/>
            <person name="Sun B."/>
            <person name="Zhang X."/>
            <person name="Li M."/>
            <person name="Zhang H.Q."/>
            <person name="Xie S."/>
            <person name="Zhu Y."/>
            <person name="Jiang X."/>
            <person name="Wang X."/>
            <person name="Mu P."/>
            <person name="Chen W."/>
            <person name="Yue Z."/>
            <person name="Wang Z."/>
            <person name="Wang J."/>
            <person name="Shao J.Z."/>
            <person name="Chen X."/>
        </authorList>
    </citation>
    <scope>NUCLEOTIDE SEQUENCE [LARGE SCALE GENOMIC DNA]</scope>
    <source>
        <strain evidence="6">SSNF</strain>
        <tissue evidence="6">Blood</tissue>
    </source>
</reference>
<proteinExistence type="predicted"/>
<evidence type="ECO:0000256" key="3">
    <source>
        <dbReference type="ARBA" id="ARBA00022574"/>
    </source>
</evidence>
<dbReference type="GO" id="GO:0045503">
    <property type="term" value="F:dynein light chain binding"/>
    <property type="evidence" value="ECO:0007669"/>
    <property type="project" value="TreeGrafter"/>
</dbReference>
<keyword evidence="4" id="KW-0677">Repeat</keyword>
<sequence>MSDKSELKAELERKKQRIAQIREEKKRKEEEKKKKDGDSKRGAEAGGSSGGHEDSDLERKRREAEALLQSVGITPDLSHELLVASYNNNEDAPHEPDGVALVWNMKYKKGTPEYIFHCQSEVMSAGFAKFHPNLVVGGTYSGQIVLWDNRSNKRTPVQRTPLSAAAHTHPVYCVNVVGTQNANNLISISTDGKMCSWSLDMLSQPQVH</sequence>
<comment type="subcellular location">
    <subcellularLocation>
        <location evidence="1">Cytoplasm</location>
    </subcellularLocation>
</comment>
<feature type="compositionally biased region" description="Basic and acidic residues" evidence="5">
    <location>
        <begin position="1"/>
        <end position="13"/>
    </location>
</feature>
<dbReference type="InterPro" id="IPR001680">
    <property type="entry name" value="WD40_rpt"/>
</dbReference>
<dbReference type="SMART" id="SM00320">
    <property type="entry name" value="WD40"/>
    <property type="match status" value="2"/>
</dbReference>
<dbReference type="AlphaFoldDB" id="A0A0F8AGG8"/>
<dbReference type="GO" id="GO:0045504">
    <property type="term" value="F:dynein heavy chain binding"/>
    <property type="evidence" value="ECO:0007669"/>
    <property type="project" value="TreeGrafter"/>
</dbReference>
<dbReference type="eggNOG" id="KOG1587">
    <property type="taxonomic scope" value="Eukaryota"/>
</dbReference>
<organism evidence="6">
    <name type="scientific">Larimichthys crocea</name>
    <name type="common">Large yellow croaker</name>
    <name type="synonym">Pseudosciaena crocea</name>
    <dbReference type="NCBI Taxonomy" id="215358"/>
    <lineage>
        <taxon>Eukaryota</taxon>
        <taxon>Metazoa</taxon>
        <taxon>Chordata</taxon>
        <taxon>Craniata</taxon>
        <taxon>Vertebrata</taxon>
        <taxon>Euteleostomi</taxon>
        <taxon>Actinopterygii</taxon>
        <taxon>Neopterygii</taxon>
        <taxon>Teleostei</taxon>
        <taxon>Neoteleostei</taxon>
        <taxon>Acanthomorphata</taxon>
        <taxon>Eupercaria</taxon>
        <taxon>Sciaenidae</taxon>
        <taxon>Larimichthys</taxon>
    </lineage>
</organism>
<dbReference type="Gene3D" id="2.130.10.10">
    <property type="entry name" value="YVTN repeat-like/Quinoprotein amine dehydrogenase"/>
    <property type="match status" value="1"/>
</dbReference>
<feature type="compositionally biased region" description="Basic and acidic residues" evidence="5">
    <location>
        <begin position="51"/>
        <end position="60"/>
    </location>
</feature>
<dbReference type="GO" id="GO:0005868">
    <property type="term" value="C:cytoplasmic dynein complex"/>
    <property type="evidence" value="ECO:0007669"/>
    <property type="project" value="TreeGrafter"/>
</dbReference>
<accession>A0A0F8AGG8</accession>
<evidence type="ECO:0000256" key="2">
    <source>
        <dbReference type="ARBA" id="ARBA00022490"/>
    </source>
</evidence>
<name>A0A0F8AGG8_LARCR</name>
<dbReference type="SUPFAM" id="SSF50978">
    <property type="entry name" value="WD40 repeat-like"/>
    <property type="match status" value="1"/>
</dbReference>
<evidence type="ECO:0000256" key="4">
    <source>
        <dbReference type="ARBA" id="ARBA00022737"/>
    </source>
</evidence>
<dbReference type="PANTHER" id="PTHR12442">
    <property type="entry name" value="DYNEIN INTERMEDIATE CHAIN"/>
    <property type="match status" value="1"/>
</dbReference>
<feature type="compositionally biased region" description="Basic and acidic residues" evidence="5">
    <location>
        <begin position="20"/>
        <end position="43"/>
    </location>
</feature>
<gene>
    <name evidence="6" type="ORF">EH28_00294</name>
</gene>
<dbReference type="InterPro" id="IPR050687">
    <property type="entry name" value="Dynein_IC"/>
</dbReference>
<dbReference type="GO" id="GO:0010970">
    <property type="term" value="P:transport along microtubule"/>
    <property type="evidence" value="ECO:0007669"/>
    <property type="project" value="TreeGrafter"/>
</dbReference>
<protein>
    <submittedName>
        <fullName evidence="6">Cytoplasmic dynein 1 intermediate chain 2</fullName>
    </submittedName>
</protein>
<dbReference type="InterPro" id="IPR036322">
    <property type="entry name" value="WD40_repeat_dom_sf"/>
</dbReference>
<feature type="region of interest" description="Disordered" evidence="5">
    <location>
        <begin position="1"/>
        <end position="60"/>
    </location>
</feature>
<dbReference type="InterPro" id="IPR015943">
    <property type="entry name" value="WD40/YVTN_repeat-like_dom_sf"/>
</dbReference>
<keyword evidence="2" id="KW-0963">Cytoplasm</keyword>
<keyword evidence="3" id="KW-0853">WD repeat</keyword>